<gene>
    <name evidence="8" type="ORF">D5F11_015235</name>
</gene>
<dbReference type="InterPro" id="IPR034593">
    <property type="entry name" value="DgoD-like"/>
</dbReference>
<protein>
    <submittedName>
        <fullName evidence="8">Chloromuconate cycloisomerase</fullName>
    </submittedName>
</protein>
<dbReference type="SUPFAM" id="SSF54826">
    <property type="entry name" value="Enolase N-terminal domain-like"/>
    <property type="match status" value="1"/>
</dbReference>
<dbReference type="SFLD" id="SFLDG00180">
    <property type="entry name" value="muconate_cycloisomerase"/>
    <property type="match status" value="1"/>
</dbReference>
<organism evidence="8 9">
    <name type="scientific">Siminovitchia terrae</name>
    <name type="common">Bacillus terrae</name>
    <dbReference type="NCBI Taxonomy" id="1914933"/>
    <lineage>
        <taxon>Bacteria</taxon>
        <taxon>Bacillati</taxon>
        <taxon>Bacillota</taxon>
        <taxon>Bacilli</taxon>
        <taxon>Bacillales</taxon>
        <taxon>Bacillaceae</taxon>
        <taxon>Siminovitchia</taxon>
    </lineage>
</organism>
<dbReference type="InterPro" id="IPR029065">
    <property type="entry name" value="Enolase_C-like"/>
</dbReference>
<evidence type="ECO:0000256" key="4">
    <source>
        <dbReference type="ARBA" id="ARBA00022797"/>
    </source>
</evidence>
<evidence type="ECO:0000256" key="6">
    <source>
        <dbReference type="ARBA" id="ARBA00023235"/>
    </source>
</evidence>
<evidence type="ECO:0000256" key="2">
    <source>
        <dbReference type="ARBA" id="ARBA00008031"/>
    </source>
</evidence>
<dbReference type="InterPro" id="IPR029017">
    <property type="entry name" value="Enolase-like_N"/>
</dbReference>
<evidence type="ECO:0000313" key="8">
    <source>
        <dbReference type="EMBL" id="RST58786.1"/>
    </source>
</evidence>
<feature type="domain" description="Mandelate racemase/muconate lactonizing enzyme C-terminal" evidence="7">
    <location>
        <begin position="163"/>
        <end position="261"/>
    </location>
</feature>
<dbReference type="SFLD" id="SFLDG01258">
    <property type="entry name" value="(chloro)muconate_cycloisomeras"/>
    <property type="match status" value="1"/>
</dbReference>
<accession>A0A429X5T6</accession>
<dbReference type="GO" id="GO:0009063">
    <property type="term" value="P:amino acid catabolic process"/>
    <property type="evidence" value="ECO:0007669"/>
    <property type="project" value="InterPro"/>
</dbReference>
<keyword evidence="4" id="KW-0058">Aromatic hydrocarbons catabolism</keyword>
<dbReference type="SFLD" id="SFLDS00001">
    <property type="entry name" value="Enolase"/>
    <property type="match status" value="1"/>
</dbReference>
<dbReference type="PROSITE" id="PS00908">
    <property type="entry name" value="MR_MLE_1"/>
    <property type="match status" value="1"/>
</dbReference>
<comment type="caution">
    <text evidence="8">The sequence shown here is derived from an EMBL/GenBank/DDBJ whole genome shotgun (WGS) entry which is preliminary data.</text>
</comment>
<sequence>MSLSLLPKNQWNRRRYFVSVIKIKRITTELLDIPIKRPHQFSTEKVATKSFVLTRMELSNGVVGIGEGTTPGIWWNGESVETMKLVIDQYAAPLLLDEEADYIERLLQKLNRQIRGNAFAKAAVEMALFDALGKTYGVPVHQLLGGLQQDRIQVRWALASGTPEGDIEEAKSYVHSGTYTNFKTKSGHDSPGEDALRNIRIAEGLNGLSTIGIDPNGSWDRITSMKWMDAFFDAGIDFLEQPLPPEDIEGLACLSSMKKVPIMADESLASVQDALRLAKEKAADIFSLKIHKSGGMKNTVKIAGIAESAGIACFGGTSLESSIGTAACVHAYASIPNLNYGSELFGPAWLADDLVKNPLTIKDGFIFVPEDPGLGVELDEKKVEEYKRKEEKGALSR</sequence>
<dbReference type="Pfam" id="PF13378">
    <property type="entry name" value="MR_MLE_C"/>
    <property type="match status" value="1"/>
</dbReference>
<dbReference type="Gene3D" id="3.20.20.120">
    <property type="entry name" value="Enolase-like C-terminal domain"/>
    <property type="match status" value="1"/>
</dbReference>
<dbReference type="AlphaFoldDB" id="A0A429X5T6"/>
<evidence type="ECO:0000256" key="1">
    <source>
        <dbReference type="ARBA" id="ARBA00001936"/>
    </source>
</evidence>
<dbReference type="InterPro" id="IPR036849">
    <property type="entry name" value="Enolase-like_C_sf"/>
</dbReference>
<evidence type="ECO:0000259" key="7">
    <source>
        <dbReference type="SMART" id="SM00922"/>
    </source>
</evidence>
<dbReference type="PANTHER" id="PTHR48080">
    <property type="entry name" value="D-GALACTONATE DEHYDRATASE-RELATED"/>
    <property type="match status" value="1"/>
</dbReference>
<dbReference type="Gene3D" id="3.30.390.10">
    <property type="entry name" value="Enolase-like, N-terminal domain"/>
    <property type="match status" value="1"/>
</dbReference>
<dbReference type="SUPFAM" id="SSF51604">
    <property type="entry name" value="Enolase C-terminal domain-like"/>
    <property type="match status" value="1"/>
</dbReference>
<dbReference type="Proteomes" id="UP000287296">
    <property type="component" value="Unassembled WGS sequence"/>
</dbReference>
<proteinExistence type="inferred from homology"/>
<keyword evidence="5" id="KW-0464">Manganese</keyword>
<dbReference type="EMBL" id="QYTW02000016">
    <property type="protein sequence ID" value="RST58786.1"/>
    <property type="molecule type" value="Genomic_DNA"/>
</dbReference>
<dbReference type="OrthoDB" id="9775391at2"/>
<dbReference type="NCBIfam" id="TIGR02534">
    <property type="entry name" value="mucon_cyclo"/>
    <property type="match status" value="1"/>
</dbReference>
<name>A0A429X5T6_SIMTE</name>
<dbReference type="InterPro" id="IPR013342">
    <property type="entry name" value="Mandelate_racemase_C"/>
</dbReference>
<dbReference type="SFLD" id="SFLDF00009">
    <property type="entry name" value="o-succinylbenzoate_synthase"/>
    <property type="match status" value="1"/>
</dbReference>
<dbReference type="GO" id="GO:0018850">
    <property type="term" value="F:chloromuconate cycloisomerase activity"/>
    <property type="evidence" value="ECO:0007669"/>
    <property type="project" value="InterPro"/>
</dbReference>
<keyword evidence="6 8" id="KW-0413">Isomerase</keyword>
<dbReference type="InterPro" id="IPR013370">
    <property type="entry name" value="Chloromuconate_cycloisomerase"/>
</dbReference>
<comment type="similarity">
    <text evidence="2">Belongs to the mandelate racemase/muconate lactonizing enzyme family.</text>
</comment>
<dbReference type="GO" id="GO:0018849">
    <property type="term" value="F:muconate cycloisomerase activity"/>
    <property type="evidence" value="ECO:0007669"/>
    <property type="project" value="InterPro"/>
</dbReference>
<dbReference type="Pfam" id="PF02746">
    <property type="entry name" value="MR_MLE_N"/>
    <property type="match status" value="1"/>
</dbReference>
<dbReference type="PANTHER" id="PTHR48080:SF3">
    <property type="entry name" value="ENOLASE SUPERFAMILY MEMBER DDB_G0284701"/>
    <property type="match status" value="1"/>
</dbReference>
<evidence type="ECO:0000313" key="9">
    <source>
        <dbReference type="Proteomes" id="UP000287296"/>
    </source>
</evidence>
<dbReference type="GO" id="GO:0030145">
    <property type="term" value="F:manganese ion binding"/>
    <property type="evidence" value="ECO:0007669"/>
    <property type="project" value="InterPro"/>
</dbReference>
<dbReference type="InterPro" id="IPR018110">
    <property type="entry name" value="Mandel_Rmase/mucon_lact_enz_CS"/>
</dbReference>
<evidence type="ECO:0000256" key="3">
    <source>
        <dbReference type="ARBA" id="ARBA00022723"/>
    </source>
</evidence>
<dbReference type="SMART" id="SM00922">
    <property type="entry name" value="MR_MLE"/>
    <property type="match status" value="1"/>
</dbReference>
<dbReference type="InterPro" id="IPR013341">
    <property type="entry name" value="Mandelate_racemase_N_dom"/>
</dbReference>
<reference evidence="8 9" key="1">
    <citation type="submission" date="2018-12" db="EMBL/GenBank/DDBJ databases">
        <authorList>
            <person name="Sun L."/>
            <person name="Chen Z."/>
        </authorList>
    </citation>
    <scope>NUCLEOTIDE SEQUENCE [LARGE SCALE GENOMIC DNA]</scope>
    <source>
        <strain evidence="8 9">LMG 29736</strain>
    </source>
</reference>
<comment type="cofactor">
    <cofactor evidence="1">
        <name>Mn(2+)</name>
        <dbReference type="ChEBI" id="CHEBI:29035"/>
    </cofactor>
</comment>
<keyword evidence="3" id="KW-0479">Metal-binding</keyword>
<evidence type="ECO:0000256" key="5">
    <source>
        <dbReference type="ARBA" id="ARBA00023211"/>
    </source>
</evidence>